<keyword evidence="2" id="KW-1185">Reference proteome</keyword>
<accession>A0A9P6GTF5</accession>
<gene>
    <name evidence="1" type="ORF">PMIN01_01070</name>
</gene>
<organism evidence="1 2">
    <name type="scientific">Paraphaeosphaeria minitans</name>
    <dbReference type="NCBI Taxonomy" id="565426"/>
    <lineage>
        <taxon>Eukaryota</taxon>
        <taxon>Fungi</taxon>
        <taxon>Dikarya</taxon>
        <taxon>Ascomycota</taxon>
        <taxon>Pezizomycotina</taxon>
        <taxon>Dothideomycetes</taxon>
        <taxon>Pleosporomycetidae</taxon>
        <taxon>Pleosporales</taxon>
        <taxon>Massarineae</taxon>
        <taxon>Didymosphaeriaceae</taxon>
        <taxon>Paraphaeosphaeria</taxon>
    </lineage>
</organism>
<dbReference type="AlphaFoldDB" id="A0A9P6GTF5"/>
<reference evidence="1" key="1">
    <citation type="journal article" date="2020" name="Mol. Plant Microbe Interact.">
        <title>Genome Sequence of the Biocontrol Agent Coniothyrium minitans strain Conio (IMI 134523).</title>
        <authorList>
            <person name="Patel D."/>
            <person name="Shittu T.A."/>
            <person name="Baroncelli R."/>
            <person name="Muthumeenakshi S."/>
            <person name="Osborne T.H."/>
            <person name="Janganan T.K."/>
            <person name="Sreenivasaprasad S."/>
        </authorList>
    </citation>
    <scope>NUCLEOTIDE SEQUENCE</scope>
    <source>
        <strain evidence="1">Conio</strain>
    </source>
</reference>
<protein>
    <submittedName>
        <fullName evidence="1">Maltose permease</fullName>
    </submittedName>
</protein>
<evidence type="ECO:0000313" key="1">
    <source>
        <dbReference type="EMBL" id="KAF9741531.1"/>
    </source>
</evidence>
<dbReference type="OrthoDB" id="6612291at2759"/>
<evidence type="ECO:0000313" key="2">
    <source>
        <dbReference type="Proteomes" id="UP000756921"/>
    </source>
</evidence>
<comment type="caution">
    <text evidence="1">The sequence shown here is derived from an EMBL/GenBank/DDBJ whole genome shotgun (WGS) entry which is preliminary data.</text>
</comment>
<dbReference type="EMBL" id="WJXW01000001">
    <property type="protein sequence ID" value="KAF9741531.1"/>
    <property type="molecule type" value="Genomic_DNA"/>
</dbReference>
<name>A0A9P6GTF5_9PLEO</name>
<dbReference type="Proteomes" id="UP000756921">
    <property type="component" value="Unassembled WGS sequence"/>
</dbReference>
<proteinExistence type="predicted"/>
<sequence length="171" mass="18422">MFPPVHNLSCTVRVVDNPMGPQCKIVGSPRMFMSGASSPHEREARPSSYRTVSGVCILCLLLPLHADSTIDEEKTNIKHGVLHVDDVEADAAKGQHVKVDEKMSAFESVRRLPKSIACCCFMLFTCIVRSHDGMAGSSMATIGNGASNALWSLSLPYMVSPDQTNMGGKVA</sequence>